<dbReference type="EMBL" id="JBEAFC010000002">
    <property type="protein sequence ID" value="KAL1568183.1"/>
    <property type="molecule type" value="Genomic_DNA"/>
</dbReference>
<dbReference type="Gene3D" id="1.10.510.10">
    <property type="entry name" value="Transferase(Phosphotransferase) domain 1"/>
    <property type="match status" value="1"/>
</dbReference>
<evidence type="ECO:0000256" key="3">
    <source>
        <dbReference type="ARBA" id="ARBA00022679"/>
    </source>
</evidence>
<dbReference type="PROSITE" id="PS50011">
    <property type="entry name" value="PROTEIN_KINASE_DOM"/>
    <property type="match status" value="1"/>
</dbReference>
<feature type="domain" description="Protein kinase" evidence="11">
    <location>
        <begin position="416"/>
        <end position="685"/>
    </location>
</feature>
<evidence type="ECO:0000313" key="13">
    <source>
        <dbReference type="Proteomes" id="UP001567538"/>
    </source>
</evidence>
<keyword evidence="2 12" id="KW-0723">Serine/threonine-protein kinase</keyword>
<dbReference type="PANTHER" id="PTHR27003">
    <property type="entry name" value="OS07G0166700 PROTEIN"/>
    <property type="match status" value="1"/>
</dbReference>
<evidence type="ECO:0000256" key="2">
    <source>
        <dbReference type="ARBA" id="ARBA00022527"/>
    </source>
</evidence>
<keyword evidence="6 9" id="KW-0067">ATP-binding</keyword>
<evidence type="ECO:0000256" key="4">
    <source>
        <dbReference type="ARBA" id="ARBA00022741"/>
    </source>
</evidence>
<evidence type="ECO:0000259" key="11">
    <source>
        <dbReference type="PROSITE" id="PS50011"/>
    </source>
</evidence>
<name>A0ABD1IHI8_SALDI</name>
<dbReference type="PROSITE" id="PS00108">
    <property type="entry name" value="PROTEIN_KINASE_ST"/>
    <property type="match status" value="1"/>
</dbReference>
<dbReference type="GO" id="GO:0004674">
    <property type="term" value="F:protein serine/threonine kinase activity"/>
    <property type="evidence" value="ECO:0007669"/>
    <property type="project" value="UniProtKB-KW"/>
</dbReference>
<dbReference type="EC" id="2.7.11.1" evidence="1"/>
<feature type="signal peptide" evidence="10">
    <location>
        <begin position="1"/>
        <end position="20"/>
    </location>
</feature>
<dbReference type="InterPro" id="IPR000719">
    <property type="entry name" value="Prot_kinase_dom"/>
</dbReference>
<comment type="catalytic activity">
    <reaction evidence="7">
        <text>L-threonyl-[protein] + ATP = O-phospho-L-threonyl-[protein] + ADP + H(+)</text>
        <dbReference type="Rhea" id="RHEA:46608"/>
        <dbReference type="Rhea" id="RHEA-COMP:11060"/>
        <dbReference type="Rhea" id="RHEA-COMP:11605"/>
        <dbReference type="ChEBI" id="CHEBI:15378"/>
        <dbReference type="ChEBI" id="CHEBI:30013"/>
        <dbReference type="ChEBI" id="CHEBI:30616"/>
        <dbReference type="ChEBI" id="CHEBI:61977"/>
        <dbReference type="ChEBI" id="CHEBI:456216"/>
        <dbReference type="EC" id="2.7.11.1"/>
    </reaction>
</comment>
<dbReference type="CDD" id="cd14066">
    <property type="entry name" value="STKc_IRAK"/>
    <property type="match status" value="1"/>
</dbReference>
<dbReference type="InterPro" id="IPR017441">
    <property type="entry name" value="Protein_kinase_ATP_BS"/>
</dbReference>
<evidence type="ECO:0000313" key="12">
    <source>
        <dbReference type="EMBL" id="KAL1568183.1"/>
    </source>
</evidence>
<dbReference type="InterPro" id="IPR001245">
    <property type="entry name" value="Ser-Thr/Tyr_kinase_cat_dom"/>
</dbReference>
<gene>
    <name evidence="12" type="ORF">AAHA92_03582</name>
</gene>
<sequence length="769" mass="85366">MKPHRLIIICCFIFSFISDAADPDRISINCGGGAAAATAFGGREWLGDAAAAEGSSRSSAATGEVVAGVDPVPYKSARLSRSRFSYSFDLTPGQKIIRLHFNPVAYHGFPSIDDLFTVEAGPYTLLSNFSASITARALSLTTLTKEFCIILQQHQRFSLIFSPETESKHSYAFINGIEIVSVPSAISYCHVGDSGIRVVGQHYVVHLDNSTALEIVHRRNIKWGSDDGMFGMWESSLQPKASRIWRVDVDVGFRYMVRLHLCELGLKMHNDFIIRIDDVIAFTSPDDLVLLRQSYNYMVMVDGQKREGKRNISVSLHSHHEFLDKHGPFEGFEVFKLSNHDMSLASPNPPLPSKPHHVLASESRVALTVVVISVLCLSTIFFNLKQRDWGGEPLGRSKRFCRCFSLAEIKVATKSFHEGYVVGKGGFGHVYKGLMNNGREIVAIKRLKPGSKQGEREFLTEIETLDKLRHGNLVSLIGYCKEKNEMILVYEFMPNGSLADHLYKKNNYLQPLSWEQRLKICIGVGRAIDYLHTGREIIHRDLKSSNILLDERLVAKVSDFGLAKPSTGSEGQSTQVRGTRGYLDPNYGATHRVTQKSDTYSLGVVLLEVLSERAAAGAWDEEGGLTRWAKVKIDNGQVDEIIAPSLRGQISADSKATFVGVAERCVADEPKERPEMTEIIIQLELALVQQQRYGVSSLTREVSAGVEQLLSASSEIIMMNSRRKPYNVWSTVRKSILKIRKPSSCKMQLVDISAPASLHCLEGGGGIRI</sequence>
<evidence type="ECO:0000256" key="6">
    <source>
        <dbReference type="ARBA" id="ARBA00022840"/>
    </source>
</evidence>
<accession>A0ABD1IHI8</accession>
<keyword evidence="13" id="KW-1185">Reference proteome</keyword>
<evidence type="ECO:0000256" key="10">
    <source>
        <dbReference type="SAM" id="SignalP"/>
    </source>
</evidence>
<dbReference type="Gene3D" id="3.30.200.20">
    <property type="entry name" value="Phosphorylase Kinase, domain 1"/>
    <property type="match status" value="1"/>
</dbReference>
<keyword evidence="5 12" id="KW-0418">Kinase</keyword>
<dbReference type="SUPFAM" id="SSF56112">
    <property type="entry name" value="Protein kinase-like (PK-like)"/>
    <property type="match status" value="1"/>
</dbReference>
<comment type="catalytic activity">
    <reaction evidence="8">
        <text>L-seryl-[protein] + ATP = O-phospho-L-seryl-[protein] + ADP + H(+)</text>
        <dbReference type="Rhea" id="RHEA:17989"/>
        <dbReference type="Rhea" id="RHEA-COMP:9863"/>
        <dbReference type="Rhea" id="RHEA-COMP:11604"/>
        <dbReference type="ChEBI" id="CHEBI:15378"/>
        <dbReference type="ChEBI" id="CHEBI:29999"/>
        <dbReference type="ChEBI" id="CHEBI:30616"/>
        <dbReference type="ChEBI" id="CHEBI:83421"/>
        <dbReference type="ChEBI" id="CHEBI:456216"/>
        <dbReference type="EC" id="2.7.11.1"/>
    </reaction>
</comment>
<feature type="binding site" evidence="9">
    <location>
        <position position="445"/>
    </location>
    <ligand>
        <name>ATP</name>
        <dbReference type="ChEBI" id="CHEBI:30616"/>
    </ligand>
</feature>
<keyword evidence="10" id="KW-0732">Signal</keyword>
<keyword evidence="4 9" id="KW-0547">Nucleotide-binding</keyword>
<dbReference type="FunFam" id="2.60.120.430:FF:000003">
    <property type="entry name" value="FERONIA receptor-like kinase"/>
    <property type="match status" value="1"/>
</dbReference>
<dbReference type="InterPro" id="IPR008271">
    <property type="entry name" value="Ser/Thr_kinase_AS"/>
</dbReference>
<dbReference type="FunFam" id="1.10.510.10:FF:001023">
    <property type="entry name" value="Os07g0541700 protein"/>
    <property type="match status" value="1"/>
</dbReference>
<organism evidence="12 13">
    <name type="scientific">Salvia divinorum</name>
    <name type="common">Maria pastora</name>
    <name type="synonym">Diviner's sage</name>
    <dbReference type="NCBI Taxonomy" id="28513"/>
    <lineage>
        <taxon>Eukaryota</taxon>
        <taxon>Viridiplantae</taxon>
        <taxon>Streptophyta</taxon>
        <taxon>Embryophyta</taxon>
        <taxon>Tracheophyta</taxon>
        <taxon>Spermatophyta</taxon>
        <taxon>Magnoliopsida</taxon>
        <taxon>eudicotyledons</taxon>
        <taxon>Gunneridae</taxon>
        <taxon>Pentapetalae</taxon>
        <taxon>asterids</taxon>
        <taxon>lamiids</taxon>
        <taxon>Lamiales</taxon>
        <taxon>Lamiaceae</taxon>
        <taxon>Nepetoideae</taxon>
        <taxon>Mentheae</taxon>
        <taxon>Salviinae</taxon>
        <taxon>Salvia</taxon>
        <taxon>Salvia subgen. Calosphace</taxon>
    </lineage>
</organism>
<feature type="chain" id="PRO_5044857595" description="non-specific serine/threonine protein kinase" evidence="10">
    <location>
        <begin position="21"/>
        <end position="769"/>
    </location>
</feature>
<evidence type="ECO:0000256" key="1">
    <source>
        <dbReference type="ARBA" id="ARBA00012513"/>
    </source>
</evidence>
<reference evidence="12 13" key="1">
    <citation type="submission" date="2024-06" db="EMBL/GenBank/DDBJ databases">
        <title>A chromosome level genome sequence of Diviner's sage (Salvia divinorum).</title>
        <authorList>
            <person name="Ford S.A."/>
            <person name="Ro D.-K."/>
            <person name="Ness R.W."/>
            <person name="Phillips M.A."/>
        </authorList>
    </citation>
    <scope>NUCLEOTIDE SEQUENCE [LARGE SCALE GENOMIC DNA]</scope>
    <source>
        <strain evidence="12">SAF-2024a</strain>
        <tissue evidence="12">Leaf</tissue>
    </source>
</reference>
<dbReference type="GO" id="GO:0005524">
    <property type="term" value="F:ATP binding"/>
    <property type="evidence" value="ECO:0007669"/>
    <property type="project" value="UniProtKB-UniRule"/>
</dbReference>
<dbReference type="AlphaFoldDB" id="A0ABD1IHI8"/>
<keyword evidence="3 12" id="KW-0808">Transferase</keyword>
<evidence type="ECO:0000256" key="8">
    <source>
        <dbReference type="ARBA" id="ARBA00048679"/>
    </source>
</evidence>
<dbReference type="Gene3D" id="2.60.120.430">
    <property type="entry name" value="Galactose-binding lectin"/>
    <property type="match status" value="1"/>
</dbReference>
<evidence type="ECO:0000256" key="5">
    <source>
        <dbReference type="ARBA" id="ARBA00022777"/>
    </source>
</evidence>
<dbReference type="SMART" id="SM00220">
    <property type="entry name" value="S_TKc"/>
    <property type="match status" value="1"/>
</dbReference>
<dbReference type="InterPro" id="IPR045272">
    <property type="entry name" value="ANXUR1/2-like"/>
</dbReference>
<dbReference type="Pfam" id="PF07714">
    <property type="entry name" value="PK_Tyr_Ser-Thr"/>
    <property type="match status" value="1"/>
</dbReference>
<evidence type="ECO:0000256" key="9">
    <source>
        <dbReference type="PROSITE-ProRule" id="PRU10141"/>
    </source>
</evidence>
<dbReference type="PANTHER" id="PTHR27003:SF467">
    <property type="entry name" value="PROTEIN KINASE DOMAIN-CONTAINING PROTEIN"/>
    <property type="match status" value="1"/>
</dbReference>
<dbReference type="InterPro" id="IPR011009">
    <property type="entry name" value="Kinase-like_dom_sf"/>
</dbReference>
<dbReference type="Proteomes" id="UP001567538">
    <property type="component" value="Unassembled WGS sequence"/>
</dbReference>
<evidence type="ECO:0000256" key="7">
    <source>
        <dbReference type="ARBA" id="ARBA00047899"/>
    </source>
</evidence>
<dbReference type="PROSITE" id="PS00107">
    <property type="entry name" value="PROTEIN_KINASE_ATP"/>
    <property type="match status" value="1"/>
</dbReference>
<proteinExistence type="predicted"/>
<protein>
    <recommendedName>
        <fullName evidence="1">non-specific serine/threonine protein kinase</fullName>
        <ecNumber evidence="1">2.7.11.1</ecNumber>
    </recommendedName>
</protein>
<dbReference type="FunFam" id="3.30.200.20:FF:000039">
    <property type="entry name" value="receptor-like protein kinase FERONIA"/>
    <property type="match status" value="1"/>
</dbReference>
<comment type="caution">
    <text evidence="12">The sequence shown here is derived from an EMBL/GenBank/DDBJ whole genome shotgun (WGS) entry which is preliminary data.</text>
</comment>